<sequence length="241" mass="27962">MFGDEIEASIVLDMYRIDVTRVEGNILYRRYRGETIEREILTKDVTLKLLPIYPIFYPRFVTRYILCEFSIPIYIPPMDSIALYMYLPIDIAVYGYKNSSFTILDIVPLHKLYKYTLYGPPSRYGDVGGVIARYCRTRVSLEEPRDLELGFCISHLEIRNELEKFASMSKLLLDTSPLALFYGLGSWRCCTQHIRVIINSPSTAVVEYEKQPIEPGFKAVDEPEEAKASLISYRNEMVWGY</sequence>
<dbReference type="EMBL" id="DTAI01000163">
    <property type="protein sequence ID" value="HGN37022.1"/>
    <property type="molecule type" value="Genomic_DNA"/>
</dbReference>
<organism evidence="1">
    <name type="scientific">Ignisphaera aggregans</name>
    <dbReference type="NCBI Taxonomy" id="334771"/>
    <lineage>
        <taxon>Archaea</taxon>
        <taxon>Thermoproteota</taxon>
        <taxon>Thermoprotei</taxon>
        <taxon>Desulfurococcales</taxon>
        <taxon>Desulfurococcaceae</taxon>
        <taxon>Ignisphaera</taxon>
    </lineage>
</organism>
<gene>
    <name evidence="1" type="ORF">ENT87_05700</name>
</gene>
<proteinExistence type="predicted"/>
<comment type="caution">
    <text evidence="1">The sequence shown here is derived from an EMBL/GenBank/DDBJ whole genome shotgun (WGS) entry which is preliminary data.</text>
</comment>
<dbReference type="InterPro" id="IPR007366">
    <property type="entry name" value="DUF432"/>
</dbReference>
<dbReference type="AlphaFoldDB" id="A0A7J3I8Q1"/>
<protein>
    <submittedName>
        <fullName evidence="1">DUF432 domain-containing protein</fullName>
    </submittedName>
</protein>
<evidence type="ECO:0000313" key="1">
    <source>
        <dbReference type="EMBL" id="HGN37022.1"/>
    </source>
</evidence>
<name>A0A7J3I8Q1_9CREN</name>
<dbReference type="Pfam" id="PF04254">
    <property type="entry name" value="DUF432"/>
    <property type="match status" value="1"/>
</dbReference>
<accession>A0A7J3I8Q1</accession>
<reference evidence="1" key="1">
    <citation type="journal article" date="2020" name="mSystems">
        <title>Genome- and Community-Level Interaction Insights into Carbon Utilization and Element Cycling Functions of Hydrothermarchaeota in Hydrothermal Sediment.</title>
        <authorList>
            <person name="Zhou Z."/>
            <person name="Liu Y."/>
            <person name="Xu W."/>
            <person name="Pan J."/>
            <person name="Luo Z.H."/>
            <person name="Li M."/>
        </authorList>
    </citation>
    <scope>NUCLEOTIDE SEQUENCE [LARGE SCALE GENOMIC DNA]</scope>
    <source>
        <strain evidence="1">SpSt-618</strain>
    </source>
</reference>